<reference evidence="2 3" key="1">
    <citation type="submission" date="2024-10" db="EMBL/GenBank/DDBJ databases">
        <authorList>
            <person name="Sang B.-I."/>
            <person name="Prabhaharan D."/>
        </authorList>
    </citation>
    <scope>NUCLEOTIDE SEQUENCE [LARGE SCALE GENOMIC DNA]</scope>
    <source>
        <strain evidence="2 3">MH</strain>
    </source>
</reference>
<dbReference type="Gene3D" id="3.40.50.1240">
    <property type="entry name" value="Phosphoglycerate mutase-like"/>
    <property type="match status" value="1"/>
</dbReference>
<dbReference type="Proteomes" id="UP001605989">
    <property type="component" value="Unassembled WGS sequence"/>
</dbReference>
<dbReference type="InterPro" id="IPR051695">
    <property type="entry name" value="Phosphoglycerate_Mutase"/>
</dbReference>
<protein>
    <submittedName>
        <fullName evidence="2">Histidine phosphatase family protein</fullName>
        <ecNumber evidence="2">3.1.3.-</ecNumber>
    </submittedName>
</protein>
<evidence type="ECO:0000256" key="1">
    <source>
        <dbReference type="ARBA" id="ARBA00022801"/>
    </source>
</evidence>
<evidence type="ECO:0000313" key="3">
    <source>
        <dbReference type="Proteomes" id="UP001605989"/>
    </source>
</evidence>
<dbReference type="CDD" id="cd07067">
    <property type="entry name" value="HP_PGM_like"/>
    <property type="match status" value="1"/>
</dbReference>
<dbReference type="SMART" id="SM00855">
    <property type="entry name" value="PGAM"/>
    <property type="match status" value="1"/>
</dbReference>
<dbReference type="GO" id="GO:0016787">
    <property type="term" value="F:hydrolase activity"/>
    <property type="evidence" value="ECO:0007669"/>
    <property type="project" value="UniProtKB-KW"/>
</dbReference>
<name>A0ABW7DLZ6_9FIRM</name>
<dbReference type="PROSITE" id="PS00175">
    <property type="entry name" value="PG_MUTASE"/>
    <property type="match status" value="1"/>
</dbReference>
<evidence type="ECO:0000313" key="2">
    <source>
        <dbReference type="EMBL" id="MFG6272390.1"/>
    </source>
</evidence>
<dbReference type="SUPFAM" id="SSF53254">
    <property type="entry name" value="Phosphoglycerate mutase-like"/>
    <property type="match status" value="1"/>
</dbReference>
<keyword evidence="3" id="KW-1185">Reference proteome</keyword>
<accession>A0ABW7DLZ6</accession>
<proteinExistence type="predicted"/>
<dbReference type="InterPro" id="IPR013078">
    <property type="entry name" value="His_Pase_superF_clade-1"/>
</dbReference>
<dbReference type="InterPro" id="IPR001345">
    <property type="entry name" value="PG/BPGM_mutase_AS"/>
</dbReference>
<keyword evidence="1 2" id="KW-0378">Hydrolase</keyword>
<organism evidence="2 3">
    <name type="scientific">Megasphaera hexanoica</name>
    <dbReference type="NCBI Taxonomy" id="1675036"/>
    <lineage>
        <taxon>Bacteria</taxon>
        <taxon>Bacillati</taxon>
        <taxon>Bacillota</taxon>
        <taxon>Negativicutes</taxon>
        <taxon>Veillonellales</taxon>
        <taxon>Veillonellaceae</taxon>
        <taxon>Megasphaera</taxon>
    </lineage>
</organism>
<dbReference type="EMBL" id="JBIEKR010000003">
    <property type="protein sequence ID" value="MFG6272390.1"/>
    <property type="molecule type" value="Genomic_DNA"/>
</dbReference>
<gene>
    <name evidence="2" type="ORF">ACGTZG_04235</name>
</gene>
<dbReference type="InterPro" id="IPR029033">
    <property type="entry name" value="His_PPase_superfam"/>
</dbReference>
<comment type="caution">
    <text evidence="2">The sequence shown here is derived from an EMBL/GenBank/DDBJ whole genome shotgun (WGS) entry which is preliminary data.</text>
</comment>
<dbReference type="Pfam" id="PF00300">
    <property type="entry name" value="His_Phos_1"/>
    <property type="match status" value="1"/>
</dbReference>
<dbReference type="PANTHER" id="PTHR46517:SF1">
    <property type="entry name" value="FRUCTOSE-2,6-BISPHOSPHATASE TIGAR"/>
    <property type="match status" value="1"/>
</dbReference>
<dbReference type="RefSeq" id="WP_257536498.1">
    <property type="nucleotide sequence ID" value="NZ_CP011940.1"/>
</dbReference>
<sequence>MDMIKLYLVRHGETDGNSQQWFQGASDVPLNATGIEQARRLSRFMKDIHFDAIYTSTLSRAYTTAQIIAEPHQLPVQQYPELREISFGVWERHTYDEITKQWPGEIEAFYASEGKMRARGGESFLEVRDRITAKTKELLSHHADGDSIMIVSHGAAIRCLLFGLLELDFRKLWCFQQYNTAFTIIEYYGSRSVMTLMNCTQHLEGMKGYEPQWYGRQHNVM</sequence>
<dbReference type="PANTHER" id="PTHR46517">
    <property type="entry name" value="FRUCTOSE-2,6-BISPHOSPHATASE TIGAR"/>
    <property type="match status" value="1"/>
</dbReference>
<dbReference type="EC" id="3.1.3.-" evidence="2"/>